<feature type="signal peptide" evidence="1">
    <location>
        <begin position="1"/>
        <end position="19"/>
    </location>
</feature>
<dbReference type="EMBL" id="JAZHXJ010000165">
    <property type="protein sequence ID" value="KAL1870905.1"/>
    <property type="molecule type" value="Genomic_DNA"/>
</dbReference>
<proteinExistence type="predicted"/>
<evidence type="ECO:0000256" key="1">
    <source>
        <dbReference type="SAM" id="SignalP"/>
    </source>
</evidence>
<keyword evidence="3" id="KW-1185">Reference proteome</keyword>
<comment type="caution">
    <text evidence="2">The sequence shown here is derived from an EMBL/GenBank/DDBJ whole genome shotgun (WGS) entry which is preliminary data.</text>
</comment>
<reference evidence="2 3" key="1">
    <citation type="journal article" date="2024" name="Commun. Biol.">
        <title>Comparative genomic analysis of thermophilic fungi reveals convergent evolutionary adaptations and gene losses.</title>
        <authorList>
            <person name="Steindorff A.S."/>
            <person name="Aguilar-Pontes M.V."/>
            <person name="Robinson A.J."/>
            <person name="Andreopoulos B."/>
            <person name="LaButti K."/>
            <person name="Kuo A."/>
            <person name="Mondo S."/>
            <person name="Riley R."/>
            <person name="Otillar R."/>
            <person name="Haridas S."/>
            <person name="Lipzen A."/>
            <person name="Grimwood J."/>
            <person name="Schmutz J."/>
            <person name="Clum A."/>
            <person name="Reid I.D."/>
            <person name="Moisan M.C."/>
            <person name="Butler G."/>
            <person name="Nguyen T.T.M."/>
            <person name="Dewar K."/>
            <person name="Conant G."/>
            <person name="Drula E."/>
            <person name="Henrissat B."/>
            <person name="Hansel C."/>
            <person name="Singer S."/>
            <person name="Hutchinson M.I."/>
            <person name="de Vries R.P."/>
            <person name="Natvig D.O."/>
            <person name="Powell A.J."/>
            <person name="Tsang A."/>
            <person name="Grigoriev I.V."/>
        </authorList>
    </citation>
    <scope>NUCLEOTIDE SEQUENCE [LARGE SCALE GENOMIC DNA]</scope>
    <source>
        <strain evidence="2 3">ATCC 24622</strain>
    </source>
</reference>
<accession>A0ABR3X4Z8</accession>
<keyword evidence="1" id="KW-0732">Signal</keyword>
<name>A0ABR3X4Z8_9PEZI</name>
<evidence type="ECO:0000313" key="3">
    <source>
        <dbReference type="Proteomes" id="UP001586593"/>
    </source>
</evidence>
<sequence length="150" mass="16564">MRHAIGLVMAAASSACALAVGKAAPTGPCIPETDDCRAVMDNSACYNGAIGQGNEDQLVSCFGDDSMRKVRARTHHIDGQRPPDYHHHRFFFDGYSFVSCVSNYGTGITAYNSDVATYPNTNWGLLKFEPRRCSAVPCLYWGYQKRQKLF</sequence>
<protein>
    <submittedName>
        <fullName evidence="2">Uncharacterized protein</fullName>
    </submittedName>
</protein>
<dbReference type="Proteomes" id="UP001586593">
    <property type="component" value="Unassembled WGS sequence"/>
</dbReference>
<gene>
    <name evidence="2" type="ORF">VTK73DRAFT_2360</name>
</gene>
<feature type="chain" id="PRO_5047404574" evidence="1">
    <location>
        <begin position="20"/>
        <end position="150"/>
    </location>
</feature>
<evidence type="ECO:0000313" key="2">
    <source>
        <dbReference type="EMBL" id="KAL1870905.1"/>
    </source>
</evidence>
<dbReference type="PROSITE" id="PS51257">
    <property type="entry name" value="PROKAR_LIPOPROTEIN"/>
    <property type="match status" value="1"/>
</dbReference>
<organism evidence="2 3">
    <name type="scientific">Phialemonium thermophilum</name>
    <dbReference type="NCBI Taxonomy" id="223376"/>
    <lineage>
        <taxon>Eukaryota</taxon>
        <taxon>Fungi</taxon>
        <taxon>Dikarya</taxon>
        <taxon>Ascomycota</taxon>
        <taxon>Pezizomycotina</taxon>
        <taxon>Sordariomycetes</taxon>
        <taxon>Sordariomycetidae</taxon>
        <taxon>Cephalothecales</taxon>
        <taxon>Cephalothecaceae</taxon>
        <taxon>Phialemonium</taxon>
    </lineage>
</organism>